<dbReference type="PANTHER" id="PTHR43331">
    <property type="entry name" value="HOMOSERINE DEHYDROGENASE"/>
    <property type="match status" value="1"/>
</dbReference>
<dbReference type="Gene3D" id="3.40.50.720">
    <property type="entry name" value="NAD(P)-binding Rossmann-like Domain"/>
    <property type="match status" value="1"/>
</dbReference>
<dbReference type="SUPFAM" id="SSF55347">
    <property type="entry name" value="Glyceraldehyde-3-phosphate dehydrogenase-like, C-terminal domain"/>
    <property type="match status" value="1"/>
</dbReference>
<dbReference type="GO" id="GO:0050661">
    <property type="term" value="F:NADP binding"/>
    <property type="evidence" value="ECO:0007669"/>
    <property type="project" value="InterPro"/>
</dbReference>
<dbReference type="SUPFAM" id="SSF51735">
    <property type="entry name" value="NAD(P)-binding Rossmann-fold domains"/>
    <property type="match status" value="1"/>
</dbReference>
<reference evidence="18" key="2">
    <citation type="journal article" date="2021" name="PeerJ">
        <title>Extensive microbial diversity within the chicken gut microbiome revealed by metagenomics and culture.</title>
        <authorList>
            <person name="Gilroy R."/>
            <person name="Ravi A."/>
            <person name="Getino M."/>
            <person name="Pursley I."/>
            <person name="Horton D.L."/>
            <person name="Alikhan N.F."/>
            <person name="Baker D."/>
            <person name="Gharbi K."/>
            <person name="Hall N."/>
            <person name="Watson M."/>
            <person name="Adriaenssens E.M."/>
            <person name="Foster-Nyarko E."/>
            <person name="Jarju S."/>
            <person name="Secka A."/>
            <person name="Antonio M."/>
            <person name="Oren A."/>
            <person name="Chaudhuri R.R."/>
            <person name="La Ragione R."/>
            <person name="Hildebrand F."/>
            <person name="Pallen M.J."/>
        </authorList>
    </citation>
    <scope>NUCLEOTIDE SEQUENCE</scope>
    <source>
        <strain evidence="18">CHK181-108</strain>
    </source>
</reference>
<evidence type="ECO:0000256" key="8">
    <source>
        <dbReference type="ARBA" id="ARBA00023002"/>
    </source>
</evidence>
<feature type="domain" description="Aspartate/homoserine dehydrogenase NAD-binding" evidence="17">
    <location>
        <begin position="8"/>
        <end position="125"/>
    </location>
</feature>
<dbReference type="EC" id="1.1.1.3" evidence="4 14"/>
<dbReference type="Gene3D" id="3.30.70.260">
    <property type="match status" value="1"/>
</dbReference>
<evidence type="ECO:0000259" key="16">
    <source>
        <dbReference type="Pfam" id="PF00742"/>
    </source>
</evidence>
<dbReference type="AlphaFoldDB" id="A0A9D1H3U9"/>
<dbReference type="EMBL" id="DVLU01000083">
    <property type="protein sequence ID" value="HIT85865.1"/>
    <property type="molecule type" value="Genomic_DNA"/>
</dbReference>
<dbReference type="Proteomes" id="UP000824165">
    <property type="component" value="Unassembled WGS sequence"/>
</dbReference>
<comment type="catalytic activity">
    <reaction evidence="11">
        <text>L-homoserine + NADP(+) = L-aspartate 4-semialdehyde + NADPH + H(+)</text>
        <dbReference type="Rhea" id="RHEA:15761"/>
        <dbReference type="ChEBI" id="CHEBI:15378"/>
        <dbReference type="ChEBI" id="CHEBI:57476"/>
        <dbReference type="ChEBI" id="CHEBI:57783"/>
        <dbReference type="ChEBI" id="CHEBI:58349"/>
        <dbReference type="ChEBI" id="CHEBI:537519"/>
        <dbReference type="EC" id="1.1.1.3"/>
    </reaction>
    <physiologicalReaction direction="right-to-left" evidence="11">
        <dbReference type="Rhea" id="RHEA:15763"/>
    </physiologicalReaction>
</comment>
<evidence type="ECO:0000256" key="1">
    <source>
        <dbReference type="ARBA" id="ARBA00005056"/>
    </source>
</evidence>
<organism evidence="18 19">
    <name type="scientific">Candidatus Ornithomonoglobus intestinigallinarum</name>
    <dbReference type="NCBI Taxonomy" id="2840894"/>
    <lineage>
        <taxon>Bacteria</taxon>
        <taxon>Bacillati</taxon>
        <taxon>Bacillota</taxon>
        <taxon>Clostridia</taxon>
        <taxon>Candidatus Ornithomonoglobus</taxon>
    </lineage>
</organism>
<evidence type="ECO:0000259" key="17">
    <source>
        <dbReference type="Pfam" id="PF03447"/>
    </source>
</evidence>
<keyword evidence="13 14" id="KW-0521">NADP</keyword>
<keyword evidence="6 14" id="KW-0028">Amino-acid biosynthesis</keyword>
<keyword evidence="8 14" id="KW-0560">Oxidoreductase</keyword>
<evidence type="ECO:0000256" key="12">
    <source>
        <dbReference type="PIRSR" id="PIRSR000098-1"/>
    </source>
</evidence>
<feature type="binding site" evidence="13">
    <location>
        <begin position="7"/>
        <end position="14"/>
    </location>
    <ligand>
        <name>NADP(+)</name>
        <dbReference type="ChEBI" id="CHEBI:58349"/>
    </ligand>
</feature>
<keyword evidence="9" id="KW-0915">Sodium</keyword>
<keyword evidence="10 14" id="KW-0486">Methionine biosynthesis</keyword>
<evidence type="ECO:0000256" key="7">
    <source>
        <dbReference type="ARBA" id="ARBA00022697"/>
    </source>
</evidence>
<accession>A0A9D1H3U9</accession>
<comment type="caution">
    <text evidence="18">The sequence shown here is derived from an EMBL/GenBank/DDBJ whole genome shotgun (WGS) entry which is preliminary data.</text>
</comment>
<feature type="binding site" evidence="13">
    <location>
        <position position="101"/>
    </location>
    <ligand>
        <name>NADPH</name>
        <dbReference type="ChEBI" id="CHEBI:57783"/>
    </ligand>
</feature>
<dbReference type="InterPro" id="IPR036291">
    <property type="entry name" value="NAD(P)-bd_dom_sf"/>
</dbReference>
<evidence type="ECO:0000313" key="19">
    <source>
        <dbReference type="Proteomes" id="UP000824165"/>
    </source>
</evidence>
<dbReference type="InterPro" id="IPR001342">
    <property type="entry name" value="HDH_cat"/>
</dbReference>
<evidence type="ECO:0000256" key="3">
    <source>
        <dbReference type="ARBA" id="ARBA00006753"/>
    </source>
</evidence>
<dbReference type="InterPro" id="IPR005106">
    <property type="entry name" value="Asp/hSer_DH_NAD-bd"/>
</dbReference>
<dbReference type="PANTHER" id="PTHR43331:SF1">
    <property type="entry name" value="HOMOSERINE DEHYDROGENASE"/>
    <property type="match status" value="1"/>
</dbReference>
<dbReference type="FunFam" id="3.30.360.10:FF:000005">
    <property type="entry name" value="Homoserine dehydrogenase"/>
    <property type="match status" value="1"/>
</dbReference>
<comment type="pathway">
    <text evidence="1 14">Amino-acid biosynthesis; L-threonine biosynthesis; L-threonine from L-aspartate: step 3/5.</text>
</comment>
<comment type="similarity">
    <text evidence="3 15">Belongs to the homoserine dehydrogenase family.</text>
</comment>
<evidence type="ECO:0000256" key="10">
    <source>
        <dbReference type="ARBA" id="ARBA00023167"/>
    </source>
</evidence>
<feature type="domain" description="Homoserine dehydrogenase catalytic" evidence="16">
    <location>
        <begin position="133"/>
        <end position="312"/>
    </location>
</feature>
<gene>
    <name evidence="18" type="ORF">IAA60_08180</name>
</gene>
<feature type="binding site" evidence="13">
    <location>
        <position position="186"/>
    </location>
    <ligand>
        <name>L-homoserine</name>
        <dbReference type="ChEBI" id="CHEBI:57476"/>
    </ligand>
</feature>
<protein>
    <recommendedName>
        <fullName evidence="5 14">Homoserine dehydrogenase</fullName>
        <ecNumber evidence="4 14">1.1.1.3</ecNumber>
    </recommendedName>
</protein>
<evidence type="ECO:0000256" key="11">
    <source>
        <dbReference type="ARBA" id="ARBA00048841"/>
    </source>
</evidence>
<dbReference type="GO" id="GO:0009088">
    <property type="term" value="P:threonine biosynthetic process"/>
    <property type="evidence" value="ECO:0007669"/>
    <property type="project" value="UniProtKB-KW"/>
</dbReference>
<evidence type="ECO:0000256" key="15">
    <source>
        <dbReference type="RuleBase" id="RU004171"/>
    </source>
</evidence>
<evidence type="ECO:0000256" key="6">
    <source>
        <dbReference type="ARBA" id="ARBA00022605"/>
    </source>
</evidence>
<evidence type="ECO:0000313" key="18">
    <source>
        <dbReference type="EMBL" id="HIT85865.1"/>
    </source>
</evidence>
<feature type="active site" description="Proton donor" evidence="12">
    <location>
        <position position="201"/>
    </location>
</feature>
<dbReference type="InterPro" id="IPR019811">
    <property type="entry name" value="HDH_CS"/>
</dbReference>
<proteinExistence type="inferred from homology"/>
<dbReference type="InterPro" id="IPR016204">
    <property type="entry name" value="HDH"/>
</dbReference>
<dbReference type="Pfam" id="PF00742">
    <property type="entry name" value="Homoserine_dh"/>
    <property type="match status" value="1"/>
</dbReference>
<evidence type="ECO:0000256" key="2">
    <source>
        <dbReference type="ARBA" id="ARBA00005062"/>
    </source>
</evidence>
<dbReference type="GO" id="GO:0004412">
    <property type="term" value="F:homoserine dehydrogenase activity"/>
    <property type="evidence" value="ECO:0007669"/>
    <property type="project" value="UniProtKB-EC"/>
</dbReference>
<dbReference type="NCBIfam" id="NF004976">
    <property type="entry name" value="PRK06349.1"/>
    <property type="match status" value="1"/>
</dbReference>
<dbReference type="Gene3D" id="3.30.360.10">
    <property type="entry name" value="Dihydrodipicolinate Reductase, domain 2"/>
    <property type="match status" value="1"/>
</dbReference>
<dbReference type="GO" id="GO:0009086">
    <property type="term" value="P:methionine biosynthetic process"/>
    <property type="evidence" value="ECO:0007669"/>
    <property type="project" value="UniProtKB-KW"/>
</dbReference>
<evidence type="ECO:0000256" key="9">
    <source>
        <dbReference type="ARBA" id="ARBA00023053"/>
    </source>
</evidence>
<evidence type="ECO:0000256" key="5">
    <source>
        <dbReference type="ARBA" id="ARBA00013376"/>
    </source>
</evidence>
<reference evidence="18" key="1">
    <citation type="submission" date="2020-10" db="EMBL/GenBank/DDBJ databases">
        <authorList>
            <person name="Gilroy R."/>
        </authorList>
    </citation>
    <scope>NUCLEOTIDE SEQUENCE</scope>
    <source>
        <strain evidence="18">CHK181-108</strain>
    </source>
</reference>
<evidence type="ECO:0000256" key="13">
    <source>
        <dbReference type="PIRSR" id="PIRSR000098-2"/>
    </source>
</evidence>
<evidence type="ECO:0000256" key="4">
    <source>
        <dbReference type="ARBA" id="ARBA00013213"/>
    </source>
</evidence>
<dbReference type="Pfam" id="PF03447">
    <property type="entry name" value="NAD_binding_3"/>
    <property type="match status" value="1"/>
</dbReference>
<name>A0A9D1H3U9_9FIRM</name>
<dbReference type="PROSITE" id="PS01042">
    <property type="entry name" value="HOMOSER_DHGENASE"/>
    <property type="match status" value="1"/>
</dbReference>
<comment type="pathway">
    <text evidence="2 14">Amino-acid biosynthesis; L-methionine biosynthesis via de novo pathway; L-homoserine from L-aspartate: step 3/3.</text>
</comment>
<sequence>MAKIAIMGFGTVGSGIYDIIVQNSKKLRRNTYGEEIEVKYILDIRDFPEHPQKELFTKDFDVIANDPEITVAAETMGGLHPAYEFTKSLLLAGKSVVTSNKELVATYGTELLELASQNNVNYMFEASVGGGIPVIRPLHQDLTANKITRIAGILNGTTNYILYQMFTNNRSFEDALSDAQAKGYAEKNPAADIEGHDACRKIAILASLASGTAVDYRDIETDGIVNITLDDVKYAEKAGSVIKLIGYADFLPGGRIYAVVSPMLVPRSNLLSSVNDVYNAIMVTGNCVGDLMFYGAGAGKLPTASAVVADIVDCVRHRERPKKIGWEKPEGDINASRDDVTFSYFVRTPDTSDNVNDIFGSVKFISEDGNERVFITEKLGGSDAEKAFSALSSVTTALRVLD</sequence>
<dbReference type="PIRSF" id="PIRSF000098">
    <property type="entry name" value="Homoser_dehydrog"/>
    <property type="match status" value="1"/>
</dbReference>
<evidence type="ECO:0000256" key="14">
    <source>
        <dbReference type="RuleBase" id="RU000579"/>
    </source>
</evidence>
<keyword evidence="7 14" id="KW-0791">Threonine biosynthesis</keyword>